<keyword evidence="4 6" id="KW-1133">Transmembrane helix</keyword>
<dbReference type="EMBL" id="NJBO01000011">
    <property type="protein sequence ID" value="TKJ42055.1"/>
    <property type="molecule type" value="Genomic_DNA"/>
</dbReference>
<dbReference type="PANTHER" id="PTHR33529:SF6">
    <property type="entry name" value="YJGP_YJGQ FAMILY PERMEASE"/>
    <property type="match status" value="1"/>
</dbReference>
<dbReference type="GO" id="GO:0015920">
    <property type="term" value="P:lipopolysaccharide transport"/>
    <property type="evidence" value="ECO:0007669"/>
    <property type="project" value="TreeGrafter"/>
</dbReference>
<feature type="transmembrane region" description="Helical" evidence="6">
    <location>
        <begin position="96"/>
        <end position="116"/>
    </location>
</feature>
<dbReference type="PANTHER" id="PTHR33529">
    <property type="entry name" value="SLR0882 PROTEIN-RELATED"/>
    <property type="match status" value="1"/>
</dbReference>
<feature type="transmembrane region" description="Helical" evidence="6">
    <location>
        <begin position="304"/>
        <end position="322"/>
    </location>
</feature>
<feature type="transmembrane region" description="Helical" evidence="6">
    <location>
        <begin position="279"/>
        <end position="297"/>
    </location>
</feature>
<evidence type="ECO:0000256" key="2">
    <source>
        <dbReference type="ARBA" id="ARBA00022475"/>
    </source>
</evidence>
<organism evidence="7 8">
    <name type="scientific">candidate division TA06 bacterium B3_TA06</name>
    <dbReference type="NCBI Taxonomy" id="2012487"/>
    <lineage>
        <taxon>Bacteria</taxon>
        <taxon>Bacteria division TA06</taxon>
    </lineage>
</organism>
<feature type="transmembrane region" description="Helical" evidence="6">
    <location>
        <begin position="334"/>
        <end position="356"/>
    </location>
</feature>
<dbReference type="Pfam" id="PF03739">
    <property type="entry name" value="LptF_LptG"/>
    <property type="match status" value="1"/>
</dbReference>
<dbReference type="GO" id="GO:0043190">
    <property type="term" value="C:ATP-binding cassette (ABC) transporter complex"/>
    <property type="evidence" value="ECO:0007669"/>
    <property type="project" value="TreeGrafter"/>
</dbReference>
<evidence type="ECO:0000256" key="4">
    <source>
        <dbReference type="ARBA" id="ARBA00022989"/>
    </source>
</evidence>
<evidence type="ECO:0000313" key="7">
    <source>
        <dbReference type="EMBL" id="TKJ42055.1"/>
    </source>
</evidence>
<sequence>MNRIDRFLAREFILFALLGLVTVVVIYDLINLIERMGYFLRHKSAAVEILLYYVYDLPATIELLLPVGFALGVFIVIGRLIRSNELVPLLACGVNLYRLFAVFIAVSLAVAVLAFLQSELVAPRTKTRFVEYKTETIEKRKTKRKQIKNRIFYISESGRVYYIRQLRLPDSLALDWVIWELGPKRKIERSIRIRSARYSSSQGWKGEQVEIHDFRGRQTTFTSYPSRIMPEVTETPAELGVRTKGTDEMGVGELRDYIQRMRAAGSNVAVELVEYHFRFSSPLIIVIVTVISLAAATMLRRGNITLGVGLGLLLSFLYWGALQASRAFGYAGALPPWLAAWLPNILFSGLSGVLLAKVKR</sequence>
<evidence type="ECO:0000256" key="1">
    <source>
        <dbReference type="ARBA" id="ARBA00004651"/>
    </source>
</evidence>
<evidence type="ECO:0000313" key="8">
    <source>
        <dbReference type="Proteomes" id="UP000317778"/>
    </source>
</evidence>
<accession>A0A532V4C7</accession>
<comment type="subcellular location">
    <subcellularLocation>
        <location evidence="1">Cell membrane</location>
        <topology evidence="1">Multi-pass membrane protein</topology>
    </subcellularLocation>
</comment>
<evidence type="ECO:0000256" key="5">
    <source>
        <dbReference type="ARBA" id="ARBA00023136"/>
    </source>
</evidence>
<dbReference type="AlphaFoldDB" id="A0A532V4C7"/>
<gene>
    <name evidence="7" type="ORF">CEE36_07475</name>
</gene>
<name>A0A532V4C7_UNCT6</name>
<evidence type="ECO:0008006" key="9">
    <source>
        <dbReference type="Google" id="ProtNLM"/>
    </source>
</evidence>
<keyword evidence="3 6" id="KW-0812">Transmembrane</keyword>
<feature type="transmembrane region" description="Helical" evidence="6">
    <location>
        <begin position="50"/>
        <end position="76"/>
    </location>
</feature>
<protein>
    <recommendedName>
        <fullName evidence="9">LPS export ABC transporter permease LptG</fullName>
    </recommendedName>
</protein>
<keyword evidence="2" id="KW-1003">Cell membrane</keyword>
<evidence type="ECO:0000256" key="3">
    <source>
        <dbReference type="ARBA" id="ARBA00022692"/>
    </source>
</evidence>
<keyword evidence="5 6" id="KW-0472">Membrane</keyword>
<feature type="transmembrane region" description="Helical" evidence="6">
    <location>
        <begin position="12"/>
        <end position="30"/>
    </location>
</feature>
<proteinExistence type="predicted"/>
<reference evidence="7 8" key="1">
    <citation type="submission" date="2017-06" db="EMBL/GenBank/DDBJ databases">
        <title>Novel microbial phyla capable of carbon fixation and sulfur reduction in deep-sea sediments.</title>
        <authorList>
            <person name="Huang J."/>
            <person name="Baker B."/>
            <person name="Wang Y."/>
        </authorList>
    </citation>
    <scope>NUCLEOTIDE SEQUENCE [LARGE SCALE GENOMIC DNA]</scope>
    <source>
        <strain evidence="7">B3_TA06</strain>
    </source>
</reference>
<comment type="caution">
    <text evidence="7">The sequence shown here is derived from an EMBL/GenBank/DDBJ whole genome shotgun (WGS) entry which is preliminary data.</text>
</comment>
<evidence type="ECO:0000256" key="6">
    <source>
        <dbReference type="SAM" id="Phobius"/>
    </source>
</evidence>
<dbReference type="Proteomes" id="UP000317778">
    <property type="component" value="Unassembled WGS sequence"/>
</dbReference>
<dbReference type="InterPro" id="IPR005495">
    <property type="entry name" value="LptG/LptF_permease"/>
</dbReference>